<dbReference type="EMBL" id="CP134500">
    <property type="protein sequence ID" value="WNF31503.1"/>
    <property type="molecule type" value="Genomic_DNA"/>
</dbReference>
<dbReference type="Proteomes" id="UP001303236">
    <property type="component" value="Chromosome"/>
</dbReference>
<evidence type="ECO:0000313" key="2">
    <source>
        <dbReference type="Proteomes" id="UP001303236"/>
    </source>
</evidence>
<reference evidence="1 2" key="1">
    <citation type="submission" date="2023-09" db="EMBL/GenBank/DDBJ databases">
        <title>Genome completion map analysis of the actinomycetes C11-1.</title>
        <authorList>
            <person name="Qin P."/>
            <person name="Guan P."/>
        </authorList>
    </citation>
    <scope>NUCLEOTIDE SEQUENCE [LARGE SCALE GENOMIC DNA]</scope>
    <source>
        <strain evidence="1 2">C11-1</strain>
    </source>
</reference>
<evidence type="ECO:0000313" key="1">
    <source>
        <dbReference type="EMBL" id="WNF31503.1"/>
    </source>
</evidence>
<accession>A0ABY9W662</accession>
<sequence>MTSTATELDPTRPMVVLNAEIRALVADGAMVSPEGRREYERLLVEWVAAVRGGAR</sequence>
<proteinExistence type="predicted"/>
<organism evidence="1 2">
    <name type="scientific">Streptomyces durocortorensis</name>
    <dbReference type="NCBI Taxonomy" id="2811104"/>
    <lineage>
        <taxon>Bacteria</taxon>
        <taxon>Bacillati</taxon>
        <taxon>Actinomycetota</taxon>
        <taxon>Actinomycetes</taxon>
        <taxon>Kitasatosporales</taxon>
        <taxon>Streptomycetaceae</taxon>
        <taxon>Streptomyces</taxon>
    </lineage>
</organism>
<keyword evidence="2" id="KW-1185">Reference proteome</keyword>
<protein>
    <submittedName>
        <fullName evidence="1">Uncharacterized protein</fullName>
    </submittedName>
</protein>
<name>A0ABY9W662_9ACTN</name>
<gene>
    <name evidence="1" type="ORF">RI138_29165</name>
</gene>